<keyword evidence="4" id="KW-1185">Reference proteome</keyword>
<dbReference type="EMBL" id="CAJNOL010007148">
    <property type="protein sequence ID" value="CAF1625498.1"/>
    <property type="molecule type" value="Genomic_DNA"/>
</dbReference>
<organism evidence="3 4">
    <name type="scientific">Rotaria sordida</name>
    <dbReference type="NCBI Taxonomy" id="392033"/>
    <lineage>
        <taxon>Eukaryota</taxon>
        <taxon>Metazoa</taxon>
        <taxon>Spiralia</taxon>
        <taxon>Gnathifera</taxon>
        <taxon>Rotifera</taxon>
        <taxon>Eurotatoria</taxon>
        <taxon>Bdelloidea</taxon>
        <taxon>Philodinida</taxon>
        <taxon>Philodinidae</taxon>
        <taxon>Rotaria</taxon>
    </lineage>
</organism>
<feature type="domain" description="Helicase C-terminal" evidence="1">
    <location>
        <begin position="1"/>
        <end position="95"/>
    </location>
</feature>
<dbReference type="PROSITE" id="PS51194">
    <property type="entry name" value="HELICASE_CTER"/>
    <property type="match status" value="1"/>
</dbReference>
<reference evidence="3" key="1">
    <citation type="submission" date="2021-02" db="EMBL/GenBank/DDBJ databases">
        <authorList>
            <person name="Nowell W R."/>
        </authorList>
    </citation>
    <scope>NUCLEOTIDE SEQUENCE</scope>
</reference>
<dbReference type="Gene3D" id="3.40.50.300">
    <property type="entry name" value="P-loop containing nucleotide triphosphate hydrolases"/>
    <property type="match status" value="1"/>
</dbReference>
<evidence type="ECO:0000313" key="2">
    <source>
        <dbReference type="EMBL" id="CAF1404041.1"/>
    </source>
</evidence>
<dbReference type="Proteomes" id="UP000663854">
    <property type="component" value="Unassembled WGS sequence"/>
</dbReference>
<proteinExistence type="predicted"/>
<dbReference type="InterPro" id="IPR027417">
    <property type="entry name" value="P-loop_NTPase"/>
</dbReference>
<dbReference type="Pfam" id="PF00271">
    <property type="entry name" value="Helicase_C"/>
    <property type="match status" value="1"/>
</dbReference>
<gene>
    <name evidence="3" type="ORF">JXQ802_LOCUS51130</name>
    <name evidence="2" type="ORF">PYM288_LOCUS34919</name>
</gene>
<comment type="caution">
    <text evidence="3">The sequence shown here is derived from an EMBL/GenBank/DDBJ whole genome shotgun (WGS) entry which is preliminary data.</text>
</comment>
<accession>A0A816CJZ6</accession>
<evidence type="ECO:0000313" key="3">
    <source>
        <dbReference type="EMBL" id="CAF1625498.1"/>
    </source>
</evidence>
<dbReference type="Proteomes" id="UP000663870">
    <property type="component" value="Unassembled WGS sequence"/>
</dbReference>
<dbReference type="InterPro" id="IPR001650">
    <property type="entry name" value="Helicase_C-like"/>
</dbReference>
<dbReference type="SUPFAM" id="SSF52540">
    <property type="entry name" value="P-loop containing nucleoside triphosphate hydrolases"/>
    <property type="match status" value="1"/>
</dbReference>
<dbReference type="AlphaFoldDB" id="A0A816CJZ6"/>
<sequence length="99" mass="11559">QLKQRQKDILVAIDDIDRGIHIKDVSFVLNHNIARAIEDCMHRIGHAGRTDKAITKKKKIQLYFYELEEVIFELLDHLDTHYKLEPIVTKHNKTAILCA</sequence>
<feature type="non-terminal residue" evidence="3">
    <location>
        <position position="1"/>
    </location>
</feature>
<name>A0A816CJZ6_9BILA</name>
<dbReference type="EMBL" id="CAJNOH010005638">
    <property type="protein sequence ID" value="CAF1404041.1"/>
    <property type="molecule type" value="Genomic_DNA"/>
</dbReference>
<protein>
    <recommendedName>
        <fullName evidence="1">Helicase C-terminal domain-containing protein</fullName>
    </recommendedName>
</protein>
<evidence type="ECO:0000313" key="4">
    <source>
        <dbReference type="Proteomes" id="UP000663870"/>
    </source>
</evidence>
<evidence type="ECO:0000259" key="1">
    <source>
        <dbReference type="PROSITE" id="PS51194"/>
    </source>
</evidence>